<reference evidence="6 7" key="1">
    <citation type="submission" date="2019-08" db="EMBL/GenBank/DDBJ databases">
        <authorList>
            <person name="Peeters C."/>
        </authorList>
    </citation>
    <scope>NUCLEOTIDE SEQUENCE [LARGE SCALE GENOMIC DNA]</scope>
    <source>
        <strain evidence="6 7">LMG 31112</strain>
    </source>
</reference>
<feature type="active site" description="Glycyl thioester intermediate" evidence="4">
    <location>
        <position position="94"/>
    </location>
</feature>
<evidence type="ECO:0000256" key="2">
    <source>
        <dbReference type="ARBA" id="ARBA00022737"/>
    </source>
</evidence>
<dbReference type="AlphaFoldDB" id="A0A5E4ZAY8"/>
<dbReference type="Gene3D" id="1.20.58.360">
    <property type="entry name" value="Shigella T3SS effector IpaH defines"/>
    <property type="match status" value="1"/>
</dbReference>
<dbReference type="InterPro" id="IPR029487">
    <property type="entry name" value="NEL_dom"/>
</dbReference>
<evidence type="ECO:0000256" key="1">
    <source>
        <dbReference type="ARBA" id="ARBA00022614"/>
    </source>
</evidence>
<evidence type="ECO:0000313" key="7">
    <source>
        <dbReference type="Proteomes" id="UP000343317"/>
    </source>
</evidence>
<dbReference type="PANTHER" id="PTHR47114">
    <property type="match status" value="1"/>
</dbReference>
<evidence type="ECO:0000256" key="3">
    <source>
        <dbReference type="ARBA" id="ARBA00022786"/>
    </source>
</evidence>
<keyword evidence="6" id="KW-0012">Acyltransferase</keyword>
<dbReference type="PANTHER" id="PTHR47114:SF2">
    <property type="entry name" value="OLIGODENDROCYTE-MYELIN GLYCOPROTEIN"/>
    <property type="match status" value="1"/>
</dbReference>
<organism evidence="6 7">
    <name type="scientific">Pandoraea horticolens</name>
    <dbReference type="NCBI Taxonomy" id="2508298"/>
    <lineage>
        <taxon>Bacteria</taxon>
        <taxon>Pseudomonadati</taxon>
        <taxon>Pseudomonadota</taxon>
        <taxon>Betaproteobacteria</taxon>
        <taxon>Burkholderiales</taxon>
        <taxon>Burkholderiaceae</taxon>
        <taxon>Pandoraea</taxon>
    </lineage>
</organism>
<sequence>MATAGVSIAAARPLPEAVRDWFANDEQAQVDQWRMHSKEAHAAAFSLFLDRLKASVNYNADFKTAVASWLSKLAQDEELRQLAFQVVQGATESCEDRGALTYNTLTKLSHAHAVTRGECDARLDEIVDRGRGAFRLDALEKIARQKAQTLSLVDEIEVYLAYQVQLRDRLELPTDIANMRFFHVAGVTPNKRFALESPRSSLNISWWNGRLGSRCWRGWILRELSEPIKNCRTCSPDMSRKWWRGWPVLVCRKITIRRHRLGSAS</sequence>
<dbReference type="GO" id="GO:0005576">
    <property type="term" value="C:extracellular region"/>
    <property type="evidence" value="ECO:0007669"/>
    <property type="project" value="UniProtKB-UniRule"/>
</dbReference>
<comment type="similarity">
    <text evidence="4">Belongs to the LRR-containing bacterial E3 ligase family.</text>
</comment>
<dbReference type="Gene3D" id="1.20.1270.130">
    <property type="entry name" value="Shigella T3SS effector IpaH domain"/>
    <property type="match status" value="1"/>
</dbReference>
<feature type="domain" description="NEL" evidence="5">
    <location>
        <begin position="13"/>
        <end position="265"/>
    </location>
</feature>
<gene>
    <name evidence="6" type="ORF">PHO31112_05337</name>
</gene>
<dbReference type="EC" id="2.3.2.27" evidence="6"/>
<dbReference type="GO" id="GO:0016567">
    <property type="term" value="P:protein ubiquitination"/>
    <property type="evidence" value="ECO:0007669"/>
    <property type="project" value="InterPro"/>
</dbReference>
<proteinExistence type="inferred from homology"/>
<dbReference type="PROSITE" id="PS52053">
    <property type="entry name" value="NEL"/>
    <property type="match status" value="1"/>
</dbReference>
<comment type="PTM">
    <text evidence="4">Ubiquitinated in the presence of host E1 ubiquitin-activating enzyme, E2 ubiquitin-conjugating enzyme and ubiquitin.</text>
</comment>
<dbReference type="InterPro" id="IPR051071">
    <property type="entry name" value="LRR-bact_E3_ubiq_ligases"/>
</dbReference>
<name>A0A5E4ZAY8_9BURK</name>
<dbReference type="RefSeq" id="WP_174995903.1">
    <property type="nucleotide sequence ID" value="NZ_CABPSM010000033.1"/>
</dbReference>
<keyword evidence="4 6" id="KW-0808">Transferase</keyword>
<keyword evidence="4" id="KW-0964">Secreted</keyword>
<protein>
    <submittedName>
        <fullName evidence="6">Putative E3 ubiquitin-protein ligase ipaH4.5</fullName>
        <ecNumber evidence="6">2.3.2.27</ecNumber>
    </submittedName>
</protein>
<evidence type="ECO:0000256" key="4">
    <source>
        <dbReference type="PROSITE-ProRule" id="PRU01398"/>
    </source>
</evidence>
<keyword evidence="7" id="KW-1185">Reference proteome</keyword>
<dbReference type="EMBL" id="CABPSM010000033">
    <property type="protein sequence ID" value="VVE58531.1"/>
    <property type="molecule type" value="Genomic_DNA"/>
</dbReference>
<dbReference type="Proteomes" id="UP000343317">
    <property type="component" value="Unassembled WGS sequence"/>
</dbReference>
<accession>A0A5E4ZAY8</accession>
<keyword evidence="4" id="KW-0832">Ubl conjugation</keyword>
<keyword evidence="2" id="KW-0677">Repeat</keyword>
<evidence type="ECO:0000259" key="5">
    <source>
        <dbReference type="PROSITE" id="PS52053"/>
    </source>
</evidence>
<dbReference type="Pfam" id="PF14496">
    <property type="entry name" value="NEL"/>
    <property type="match status" value="1"/>
</dbReference>
<dbReference type="GO" id="GO:0061630">
    <property type="term" value="F:ubiquitin protein ligase activity"/>
    <property type="evidence" value="ECO:0007669"/>
    <property type="project" value="UniProtKB-EC"/>
</dbReference>
<keyword evidence="3 4" id="KW-0833">Ubl conjugation pathway</keyword>
<evidence type="ECO:0000313" key="6">
    <source>
        <dbReference type="EMBL" id="VVE58531.1"/>
    </source>
</evidence>
<keyword evidence="1" id="KW-0433">Leucine-rich repeat</keyword>
<keyword evidence="4" id="KW-1035">Host cytoplasm</keyword>